<feature type="transmembrane region" description="Helical" evidence="6">
    <location>
        <begin position="330"/>
        <end position="351"/>
    </location>
</feature>
<evidence type="ECO:0000256" key="4">
    <source>
        <dbReference type="ARBA" id="ARBA00022989"/>
    </source>
</evidence>
<dbReference type="EMBL" id="BAAAZO010000002">
    <property type="protein sequence ID" value="GAA3600125.1"/>
    <property type="molecule type" value="Genomic_DNA"/>
</dbReference>
<dbReference type="Gene3D" id="1.20.1250.20">
    <property type="entry name" value="MFS general substrate transporter like domains"/>
    <property type="match status" value="2"/>
</dbReference>
<dbReference type="InterPro" id="IPR050189">
    <property type="entry name" value="MFS_Efflux_Transporters"/>
</dbReference>
<evidence type="ECO:0000313" key="8">
    <source>
        <dbReference type="EMBL" id="GAA3600125.1"/>
    </source>
</evidence>
<evidence type="ECO:0000256" key="2">
    <source>
        <dbReference type="ARBA" id="ARBA00022475"/>
    </source>
</evidence>
<feature type="transmembrane region" description="Helical" evidence="6">
    <location>
        <begin position="127"/>
        <end position="146"/>
    </location>
</feature>
<evidence type="ECO:0000256" key="6">
    <source>
        <dbReference type="SAM" id="Phobius"/>
    </source>
</evidence>
<feature type="transmembrane region" description="Helical" evidence="6">
    <location>
        <begin position="291"/>
        <end position="309"/>
    </location>
</feature>
<reference evidence="9" key="1">
    <citation type="journal article" date="2019" name="Int. J. Syst. Evol. Microbiol.">
        <title>The Global Catalogue of Microorganisms (GCM) 10K type strain sequencing project: providing services to taxonomists for standard genome sequencing and annotation.</title>
        <authorList>
            <consortium name="The Broad Institute Genomics Platform"/>
            <consortium name="The Broad Institute Genome Sequencing Center for Infectious Disease"/>
            <person name="Wu L."/>
            <person name="Ma J."/>
        </authorList>
    </citation>
    <scope>NUCLEOTIDE SEQUENCE [LARGE SCALE GENOMIC DNA]</scope>
    <source>
        <strain evidence="9">JCM 16902</strain>
    </source>
</reference>
<feature type="domain" description="Major facilitator superfamily (MFS) profile" evidence="7">
    <location>
        <begin position="4"/>
        <end position="379"/>
    </location>
</feature>
<feature type="transmembrane region" description="Helical" evidence="6">
    <location>
        <begin position="158"/>
        <end position="180"/>
    </location>
</feature>
<dbReference type="RefSeq" id="WP_231486211.1">
    <property type="nucleotide sequence ID" value="NZ_BAAAZO010000002.1"/>
</dbReference>
<protein>
    <submittedName>
        <fullName evidence="8">MFS transporter</fullName>
    </submittedName>
</protein>
<dbReference type="Proteomes" id="UP001501074">
    <property type="component" value="Unassembled WGS sequence"/>
</dbReference>
<comment type="caution">
    <text evidence="8">The sequence shown here is derived from an EMBL/GenBank/DDBJ whole genome shotgun (WGS) entry which is preliminary data.</text>
</comment>
<dbReference type="InterPro" id="IPR020846">
    <property type="entry name" value="MFS_dom"/>
</dbReference>
<accession>A0ABP6Z7D1</accession>
<keyword evidence="5 6" id="KW-0472">Membrane</keyword>
<dbReference type="PANTHER" id="PTHR43124">
    <property type="entry name" value="PURINE EFFLUX PUMP PBUE"/>
    <property type="match status" value="1"/>
</dbReference>
<keyword evidence="9" id="KW-1185">Reference proteome</keyword>
<organism evidence="8 9">
    <name type="scientific">Kineosporia mesophila</name>
    <dbReference type="NCBI Taxonomy" id="566012"/>
    <lineage>
        <taxon>Bacteria</taxon>
        <taxon>Bacillati</taxon>
        <taxon>Actinomycetota</taxon>
        <taxon>Actinomycetes</taxon>
        <taxon>Kineosporiales</taxon>
        <taxon>Kineosporiaceae</taxon>
        <taxon>Kineosporia</taxon>
    </lineage>
</organism>
<dbReference type="SUPFAM" id="SSF103473">
    <property type="entry name" value="MFS general substrate transporter"/>
    <property type="match status" value="1"/>
</dbReference>
<dbReference type="InterPro" id="IPR011701">
    <property type="entry name" value="MFS"/>
</dbReference>
<feature type="transmembrane region" description="Helical" evidence="6">
    <location>
        <begin position="236"/>
        <end position="255"/>
    </location>
</feature>
<sequence length="404" mass="40756">MPIGLFALALGGFGIGLTEFGIVGLLPEVAADTGVSESVAGYLVSGYALSVAFGAVALSAAVIRMDRKKVLVGLMLLFILGNLISAVAPGYGILLAGRIVAALCHGAFFGIGAVVAADMVEQSRKGGAIALMFGGLTLSNVLGVPFGTLLGQQLGWRATFWVITALGVVTMIGIQALVPATPAPQDTHLQRELAAFRRPQAWVSLAVSTLAFAAVIGPFTYIAFTLTEETGFATSTLPWLLVLFGVGTFIGNYVGGRAADRNLDRTLLTALAVLTVVLGVFALLVDSKPAAVVLLLLMGAVGLSAAPGLQVRIMVYAPDAPTVASGANIAAFNIGNAIGAWIGGLTIAAGLGFASPLWVGAALAVGGVGALLVGAALPREATAGEAATVEEPLPALARQPESAG</sequence>
<dbReference type="InterPro" id="IPR036259">
    <property type="entry name" value="MFS_trans_sf"/>
</dbReference>
<gene>
    <name evidence="8" type="ORF">GCM10022223_14590</name>
</gene>
<proteinExistence type="predicted"/>
<evidence type="ECO:0000256" key="5">
    <source>
        <dbReference type="ARBA" id="ARBA00023136"/>
    </source>
</evidence>
<evidence type="ECO:0000259" key="7">
    <source>
        <dbReference type="PROSITE" id="PS50850"/>
    </source>
</evidence>
<feature type="transmembrane region" description="Helical" evidence="6">
    <location>
        <begin position="267"/>
        <end position="285"/>
    </location>
</feature>
<keyword evidence="3 6" id="KW-0812">Transmembrane</keyword>
<dbReference type="CDD" id="cd17324">
    <property type="entry name" value="MFS_NepI_like"/>
    <property type="match status" value="1"/>
</dbReference>
<evidence type="ECO:0000256" key="3">
    <source>
        <dbReference type="ARBA" id="ARBA00022692"/>
    </source>
</evidence>
<keyword evidence="4 6" id="KW-1133">Transmembrane helix</keyword>
<feature type="transmembrane region" description="Helical" evidence="6">
    <location>
        <begin position="357"/>
        <end position="377"/>
    </location>
</feature>
<comment type="subcellular location">
    <subcellularLocation>
        <location evidence="1">Cell membrane</location>
        <topology evidence="1">Multi-pass membrane protein</topology>
    </subcellularLocation>
</comment>
<keyword evidence="2" id="KW-1003">Cell membrane</keyword>
<feature type="transmembrane region" description="Helical" evidence="6">
    <location>
        <begin position="42"/>
        <end position="63"/>
    </location>
</feature>
<name>A0ABP6Z7D1_9ACTN</name>
<dbReference type="Pfam" id="PF07690">
    <property type="entry name" value="MFS_1"/>
    <property type="match status" value="1"/>
</dbReference>
<feature type="transmembrane region" description="Helical" evidence="6">
    <location>
        <begin position="201"/>
        <end position="224"/>
    </location>
</feature>
<dbReference type="PANTHER" id="PTHR43124:SF3">
    <property type="entry name" value="CHLORAMPHENICOL EFFLUX PUMP RV0191"/>
    <property type="match status" value="1"/>
</dbReference>
<evidence type="ECO:0000313" key="9">
    <source>
        <dbReference type="Proteomes" id="UP001501074"/>
    </source>
</evidence>
<feature type="transmembrane region" description="Helical" evidence="6">
    <location>
        <begin position="99"/>
        <end position="120"/>
    </location>
</feature>
<evidence type="ECO:0000256" key="1">
    <source>
        <dbReference type="ARBA" id="ARBA00004651"/>
    </source>
</evidence>
<dbReference type="PROSITE" id="PS50850">
    <property type="entry name" value="MFS"/>
    <property type="match status" value="1"/>
</dbReference>
<feature type="transmembrane region" description="Helical" evidence="6">
    <location>
        <begin position="70"/>
        <end position="93"/>
    </location>
</feature>